<evidence type="ECO:0000259" key="5">
    <source>
        <dbReference type="Pfam" id="PF01420"/>
    </source>
</evidence>
<gene>
    <name evidence="6" type="ORF">BK741_18410</name>
</gene>
<dbReference type="GO" id="GO:0003677">
    <property type="term" value="F:DNA binding"/>
    <property type="evidence" value="ECO:0007669"/>
    <property type="project" value="UniProtKB-KW"/>
</dbReference>
<dbReference type="PANTHER" id="PTHR30408:SF12">
    <property type="entry name" value="TYPE I RESTRICTION ENZYME MJAVIII SPECIFICITY SUBUNIT"/>
    <property type="match status" value="1"/>
</dbReference>
<dbReference type="EMBL" id="MOOP01000102">
    <property type="protein sequence ID" value="OUB46606.1"/>
    <property type="molecule type" value="Genomic_DNA"/>
</dbReference>
<sequence length="412" mass="47569">MVKNKYTPEIRFPGFTTCDWEKRKLGELAEFNPKSSLPEQFEYVDLESVIGTTMVSHRMEKKDTAPSRAQRLAQKGDVFYQTVRPYQKNNYLFDLPYDNYVFSTGYAQLRPNINSYFLLSRLQEERFVSIVLDRSTGTSYPAINSNDLAQIKMGVPSEQQEQTKIGNFFKQLDDTIALYQQELITLKQTKQGFLQKMFPKEGESVPEVRFPGFTGDWKLSKLSDFLSSLKSGLSRMLSNQDIGLPVIRANNINNGILDIDNDIKYWYIDDPQGANTQNYLIHKNDILVNFINSEAKMGTAAIVGSEPKRPTIYTTNILNLRTNQDANPYFIYSLTMTEKYKNYIKTITKPAVNQASFTTVDFKRYEFLAPTIQEQIKIGKFFKQLDDMIVLHQRELDALKETKKAFLQKMFA</sequence>
<feature type="domain" description="Type I restriction modification DNA specificity" evidence="5">
    <location>
        <begin position="216"/>
        <end position="400"/>
    </location>
</feature>
<evidence type="ECO:0000256" key="2">
    <source>
        <dbReference type="ARBA" id="ARBA00022747"/>
    </source>
</evidence>
<dbReference type="AlphaFoldDB" id="A0A9X6LHE8"/>
<dbReference type="PANTHER" id="PTHR30408">
    <property type="entry name" value="TYPE-1 RESTRICTION ENZYME ECOKI SPECIFICITY PROTEIN"/>
    <property type="match status" value="1"/>
</dbReference>
<dbReference type="GO" id="GO:0009307">
    <property type="term" value="P:DNA restriction-modification system"/>
    <property type="evidence" value="ECO:0007669"/>
    <property type="project" value="UniProtKB-KW"/>
</dbReference>
<accession>A0A9X6LHE8</accession>
<comment type="caution">
    <text evidence="6">The sequence shown here is derived from an EMBL/GenBank/DDBJ whole genome shotgun (WGS) entry which is preliminary data.</text>
</comment>
<protein>
    <recommendedName>
        <fullName evidence="5">Type I restriction modification DNA specificity domain-containing protein</fullName>
    </recommendedName>
</protein>
<evidence type="ECO:0000313" key="6">
    <source>
        <dbReference type="EMBL" id="OUB46606.1"/>
    </source>
</evidence>
<evidence type="ECO:0000256" key="1">
    <source>
        <dbReference type="ARBA" id="ARBA00010923"/>
    </source>
</evidence>
<dbReference type="InterPro" id="IPR052021">
    <property type="entry name" value="Type-I_RS_S_subunit"/>
</dbReference>
<feature type="domain" description="Type I restriction modification DNA specificity" evidence="5">
    <location>
        <begin position="19"/>
        <end position="188"/>
    </location>
</feature>
<evidence type="ECO:0000256" key="3">
    <source>
        <dbReference type="ARBA" id="ARBA00023125"/>
    </source>
</evidence>
<evidence type="ECO:0000313" key="7">
    <source>
        <dbReference type="Proteomes" id="UP000195120"/>
    </source>
</evidence>
<reference evidence="6 7" key="1">
    <citation type="submission" date="2016-10" db="EMBL/GenBank/DDBJ databases">
        <title>Comparative genomics of Bacillus thuringiensis reveals a path to pathogens against multiple invertebrate hosts.</title>
        <authorList>
            <person name="Zheng J."/>
            <person name="Gao Q."/>
            <person name="Liu H."/>
            <person name="Peng D."/>
            <person name="Ruan L."/>
            <person name="Sun M."/>
        </authorList>
    </citation>
    <scope>NUCLEOTIDE SEQUENCE [LARGE SCALE GENOMIC DNA]</scope>
    <source>
        <strain evidence="6">BGSC 4BW1</strain>
    </source>
</reference>
<dbReference type="InterPro" id="IPR000055">
    <property type="entry name" value="Restrct_endonuc_typeI_TRD"/>
</dbReference>
<keyword evidence="3" id="KW-0238">DNA-binding</keyword>
<evidence type="ECO:0000256" key="4">
    <source>
        <dbReference type="SAM" id="Coils"/>
    </source>
</evidence>
<dbReference type="SUPFAM" id="SSF116734">
    <property type="entry name" value="DNA methylase specificity domain"/>
    <property type="match status" value="2"/>
</dbReference>
<dbReference type="InterPro" id="IPR044946">
    <property type="entry name" value="Restrct_endonuc_typeI_TRD_sf"/>
</dbReference>
<dbReference type="Proteomes" id="UP000195120">
    <property type="component" value="Unassembled WGS sequence"/>
</dbReference>
<name>A0A9X6LHE8_BACTU</name>
<keyword evidence="4" id="KW-0175">Coiled coil</keyword>
<feature type="coiled-coil region" evidence="4">
    <location>
        <begin position="382"/>
        <end position="409"/>
    </location>
</feature>
<keyword evidence="2" id="KW-0680">Restriction system</keyword>
<comment type="similarity">
    <text evidence="1">Belongs to the type-I restriction system S methylase family.</text>
</comment>
<dbReference type="CDD" id="cd17517">
    <property type="entry name" value="RMtype1_S_EcoKI_StySPI-TRD2-CR2_like"/>
    <property type="match status" value="1"/>
</dbReference>
<dbReference type="Pfam" id="PF01420">
    <property type="entry name" value="Methylase_S"/>
    <property type="match status" value="2"/>
</dbReference>
<organism evidence="6 7">
    <name type="scientific">Bacillus thuringiensis serovar iberica</name>
    <dbReference type="NCBI Taxonomy" id="180866"/>
    <lineage>
        <taxon>Bacteria</taxon>
        <taxon>Bacillati</taxon>
        <taxon>Bacillota</taxon>
        <taxon>Bacilli</taxon>
        <taxon>Bacillales</taxon>
        <taxon>Bacillaceae</taxon>
        <taxon>Bacillus</taxon>
        <taxon>Bacillus cereus group</taxon>
    </lineage>
</organism>
<dbReference type="Gene3D" id="3.90.220.20">
    <property type="entry name" value="DNA methylase specificity domains"/>
    <property type="match status" value="2"/>
</dbReference>
<proteinExistence type="inferred from homology"/>